<evidence type="ECO:0000313" key="3">
    <source>
        <dbReference type="Proteomes" id="UP000008062"/>
    </source>
</evidence>
<dbReference type="EMBL" id="CM001203">
    <property type="protein sequence ID" value="EGP84879.1"/>
    <property type="molecule type" value="Genomic_DNA"/>
</dbReference>
<evidence type="ECO:0000313" key="2">
    <source>
        <dbReference type="EMBL" id="EGP84879.1"/>
    </source>
</evidence>
<protein>
    <submittedName>
        <fullName evidence="2">Uncharacterized protein</fullName>
    </submittedName>
</protein>
<organism evidence="2 3">
    <name type="scientific">Zymoseptoria tritici (strain CBS 115943 / IPO323)</name>
    <name type="common">Speckled leaf blotch fungus</name>
    <name type="synonym">Septoria tritici</name>
    <dbReference type="NCBI Taxonomy" id="336722"/>
    <lineage>
        <taxon>Eukaryota</taxon>
        <taxon>Fungi</taxon>
        <taxon>Dikarya</taxon>
        <taxon>Ascomycota</taxon>
        <taxon>Pezizomycotina</taxon>
        <taxon>Dothideomycetes</taxon>
        <taxon>Dothideomycetidae</taxon>
        <taxon>Mycosphaerellales</taxon>
        <taxon>Mycosphaerellaceae</taxon>
        <taxon>Zymoseptoria</taxon>
    </lineage>
</organism>
<evidence type="ECO:0000256" key="1">
    <source>
        <dbReference type="SAM" id="MobiDB-lite"/>
    </source>
</evidence>
<sequence length="121" mass="13621">MAAGMKGFEHHTISRGNGSDASKFAWWIVGEHRERANSMTTGRRQQKCSASRQRSIISERRKRRHFHFSPLKPKSTANRTRPSRWLPTDTGSAKLLDSTICSEAGNQAVKKDTEQAEDHGS</sequence>
<keyword evidence="3" id="KW-1185">Reference proteome</keyword>
<dbReference type="Proteomes" id="UP000008062">
    <property type="component" value="Chromosome 8"/>
</dbReference>
<feature type="compositionally biased region" description="Polar residues" evidence="1">
    <location>
        <begin position="37"/>
        <end position="56"/>
    </location>
</feature>
<dbReference type="AlphaFoldDB" id="F9XI50"/>
<dbReference type="KEGG" id="ztr:MYCGRDRAFT_110333"/>
<proteinExistence type="predicted"/>
<reference evidence="2 3" key="1">
    <citation type="journal article" date="2011" name="PLoS Genet.">
        <title>Finished genome of the fungal wheat pathogen Mycosphaerella graminicola reveals dispensome structure, chromosome plasticity, and stealth pathogenesis.</title>
        <authorList>
            <person name="Goodwin S.B."/>
            <person name="Ben M'barek S."/>
            <person name="Dhillon B."/>
            <person name="Wittenberg A.H.J."/>
            <person name="Crane C.F."/>
            <person name="Hane J.K."/>
            <person name="Foster A.J."/>
            <person name="Van der Lee T.A.J."/>
            <person name="Grimwood J."/>
            <person name="Aerts A."/>
            <person name="Antoniw J."/>
            <person name="Bailey A."/>
            <person name="Bluhm B."/>
            <person name="Bowler J."/>
            <person name="Bristow J."/>
            <person name="van der Burgt A."/>
            <person name="Canto-Canche B."/>
            <person name="Churchill A.C.L."/>
            <person name="Conde-Ferraez L."/>
            <person name="Cools H.J."/>
            <person name="Coutinho P.M."/>
            <person name="Csukai M."/>
            <person name="Dehal P."/>
            <person name="De Wit P."/>
            <person name="Donzelli B."/>
            <person name="van de Geest H.C."/>
            <person name="van Ham R.C.H.J."/>
            <person name="Hammond-Kosack K.E."/>
            <person name="Henrissat B."/>
            <person name="Kilian A."/>
            <person name="Kobayashi A.K."/>
            <person name="Koopmann E."/>
            <person name="Kourmpetis Y."/>
            <person name="Kuzniar A."/>
            <person name="Lindquist E."/>
            <person name="Lombard V."/>
            <person name="Maliepaard C."/>
            <person name="Martins N."/>
            <person name="Mehrabi R."/>
            <person name="Nap J.P.H."/>
            <person name="Ponomarenko A."/>
            <person name="Rudd J.J."/>
            <person name="Salamov A."/>
            <person name="Schmutz J."/>
            <person name="Schouten H.J."/>
            <person name="Shapiro H."/>
            <person name="Stergiopoulos I."/>
            <person name="Torriani S.F.F."/>
            <person name="Tu H."/>
            <person name="de Vries R.P."/>
            <person name="Waalwijk C."/>
            <person name="Ware S.B."/>
            <person name="Wiebenga A."/>
            <person name="Zwiers L.-H."/>
            <person name="Oliver R.P."/>
            <person name="Grigoriev I.V."/>
            <person name="Kema G.H.J."/>
        </authorList>
    </citation>
    <scope>NUCLEOTIDE SEQUENCE [LARGE SCALE GENOMIC DNA]</scope>
    <source>
        <strain evidence="3">CBS 115943 / IPO323</strain>
    </source>
</reference>
<dbReference type="HOGENOM" id="CLU_2039912_0_0_1"/>
<dbReference type="GeneID" id="13402698"/>
<dbReference type="VEuPathDB" id="FungiDB:ZTRI_8.83"/>
<gene>
    <name evidence="2" type="ORF">MYCGRDRAFT_110333</name>
</gene>
<name>F9XI50_ZYMTI</name>
<dbReference type="RefSeq" id="XP_003849903.1">
    <property type="nucleotide sequence ID" value="XM_003849855.1"/>
</dbReference>
<accession>F9XI50</accession>
<feature type="region of interest" description="Disordered" evidence="1">
    <location>
        <begin position="36"/>
        <end position="91"/>
    </location>
</feature>
<dbReference type="InParanoid" id="F9XI50"/>